<dbReference type="Proteomes" id="UP000257607">
    <property type="component" value="Chromosome"/>
</dbReference>
<evidence type="ECO:0000256" key="6">
    <source>
        <dbReference type="SAM" id="Coils"/>
    </source>
</evidence>
<evidence type="ECO:0000256" key="1">
    <source>
        <dbReference type="ARBA" id="ARBA00007074"/>
    </source>
</evidence>
<keyword evidence="4" id="KW-0378">Hydrolase</keyword>
<protein>
    <recommendedName>
        <fullName evidence="9">NlpC/P60 domain-containing protein</fullName>
    </recommendedName>
</protein>
<evidence type="ECO:0000313" key="10">
    <source>
        <dbReference type="EMBL" id="AXN36725.1"/>
    </source>
</evidence>
<reference evidence="10 11" key="1">
    <citation type="submission" date="2018-07" db="EMBL/GenBank/DDBJ databases">
        <title>Lactobacillus curvatus genome sequence.</title>
        <authorList>
            <person name="Prechtl R."/>
        </authorList>
    </citation>
    <scope>NUCLEOTIDE SEQUENCE [LARGE SCALE GENOMIC DNA]</scope>
    <source>
        <strain evidence="10 11">TMW 1.1928</strain>
    </source>
</reference>
<evidence type="ECO:0000256" key="8">
    <source>
        <dbReference type="SAM" id="SignalP"/>
    </source>
</evidence>
<dbReference type="InterPro" id="IPR051202">
    <property type="entry name" value="Peptidase_C40"/>
</dbReference>
<evidence type="ECO:0000259" key="9">
    <source>
        <dbReference type="PROSITE" id="PS51935"/>
    </source>
</evidence>
<dbReference type="EMBL" id="CP031003">
    <property type="protein sequence ID" value="AXN36725.1"/>
    <property type="molecule type" value="Genomic_DNA"/>
</dbReference>
<dbReference type="Gene3D" id="6.10.250.3150">
    <property type="match status" value="1"/>
</dbReference>
<dbReference type="PANTHER" id="PTHR47053:SF1">
    <property type="entry name" value="MUREIN DD-ENDOPEPTIDASE MEPH-RELATED"/>
    <property type="match status" value="1"/>
</dbReference>
<evidence type="ECO:0000256" key="3">
    <source>
        <dbReference type="ARBA" id="ARBA00022729"/>
    </source>
</evidence>
<feature type="domain" description="NlpC/P60" evidence="9">
    <location>
        <begin position="293"/>
        <end position="409"/>
    </location>
</feature>
<evidence type="ECO:0000256" key="7">
    <source>
        <dbReference type="SAM" id="MobiDB-lite"/>
    </source>
</evidence>
<dbReference type="PROSITE" id="PS51935">
    <property type="entry name" value="NLPC_P60"/>
    <property type="match status" value="1"/>
</dbReference>
<evidence type="ECO:0000256" key="5">
    <source>
        <dbReference type="ARBA" id="ARBA00022807"/>
    </source>
</evidence>
<keyword evidence="5" id="KW-0788">Thiol protease</keyword>
<dbReference type="InterPro" id="IPR057309">
    <property type="entry name" value="PcsB_CC"/>
</dbReference>
<sequence length="409" mass="42852">MKKVSRLMFSALAFLTIGSTMAVSIGAVSADEVADTKAPMTNLSAENSALLAKLSVAQDKVASIDSQVSNKTVAINDAQKNIASTDKEITEVAQKIVKVQAEVQSRKTVLKEQVIALQKRAGDSVSGNVYVDFIVNSDSFSDMVSRASVVGKLNQANKEAMDAVANSESKLATLKQEQVTKKANLVNTKAQLEKDQAQLTSLKADAENEQASFQQEVDGHKTQLASLQSQLDAQTAAAVEAAKKETEKATIAPTVAPKTGSDNTPAPTVAPKTGSDNTPAPTPAKTTTVAPSGANTGSLVGNALQFIGTPYVWGGAQPGGFDCSGLVWYAAKMAGISLPRTSQKQSTVGTKVSLSELQPGDLVFWGGVGSAHHVGIYIGGGSYVHAPTEGQNVTTMSMQYYKPDFGRRL</sequence>
<feature type="coiled-coil region" evidence="6">
    <location>
        <begin position="157"/>
        <end position="244"/>
    </location>
</feature>
<dbReference type="Gene3D" id="3.90.1720.10">
    <property type="entry name" value="endopeptidase domain like (from Nostoc punctiforme)"/>
    <property type="match status" value="1"/>
</dbReference>
<dbReference type="RefSeq" id="WP_004266040.1">
    <property type="nucleotide sequence ID" value="NZ_CP015493.1"/>
</dbReference>
<evidence type="ECO:0000256" key="4">
    <source>
        <dbReference type="ARBA" id="ARBA00022801"/>
    </source>
</evidence>
<keyword evidence="6" id="KW-0175">Coiled coil</keyword>
<dbReference type="GO" id="GO:0006508">
    <property type="term" value="P:proteolysis"/>
    <property type="evidence" value="ECO:0007669"/>
    <property type="project" value="UniProtKB-KW"/>
</dbReference>
<accession>A0A385AGA6</accession>
<dbReference type="InterPro" id="IPR000064">
    <property type="entry name" value="NLP_P60_dom"/>
</dbReference>
<feature type="region of interest" description="Disordered" evidence="7">
    <location>
        <begin position="244"/>
        <end position="294"/>
    </location>
</feature>
<dbReference type="Pfam" id="PF24568">
    <property type="entry name" value="CC_PcsB"/>
    <property type="match status" value="1"/>
</dbReference>
<comment type="similarity">
    <text evidence="1">Belongs to the peptidase C40 family.</text>
</comment>
<dbReference type="InterPro" id="IPR038765">
    <property type="entry name" value="Papain-like_cys_pep_sf"/>
</dbReference>
<evidence type="ECO:0000256" key="2">
    <source>
        <dbReference type="ARBA" id="ARBA00022670"/>
    </source>
</evidence>
<dbReference type="Pfam" id="PF00877">
    <property type="entry name" value="NLPC_P60"/>
    <property type="match status" value="1"/>
</dbReference>
<dbReference type="PANTHER" id="PTHR47053">
    <property type="entry name" value="MUREIN DD-ENDOPEPTIDASE MEPH-RELATED"/>
    <property type="match status" value="1"/>
</dbReference>
<organism evidence="10 11">
    <name type="scientific">Latilactobacillus curvatus</name>
    <name type="common">Lactobacillus curvatus</name>
    <dbReference type="NCBI Taxonomy" id="28038"/>
    <lineage>
        <taxon>Bacteria</taxon>
        <taxon>Bacillati</taxon>
        <taxon>Bacillota</taxon>
        <taxon>Bacilli</taxon>
        <taxon>Lactobacillales</taxon>
        <taxon>Lactobacillaceae</taxon>
        <taxon>Latilactobacillus</taxon>
    </lineage>
</organism>
<name>A0A385AGA6_LATCU</name>
<dbReference type="SUPFAM" id="SSF54001">
    <property type="entry name" value="Cysteine proteinases"/>
    <property type="match status" value="1"/>
</dbReference>
<feature type="chain" id="PRO_5038337216" description="NlpC/P60 domain-containing protein" evidence="8">
    <location>
        <begin position="23"/>
        <end position="409"/>
    </location>
</feature>
<feature type="signal peptide" evidence="8">
    <location>
        <begin position="1"/>
        <end position="22"/>
    </location>
</feature>
<keyword evidence="2" id="KW-0645">Protease</keyword>
<dbReference type="AlphaFoldDB" id="A0A385AGA6"/>
<gene>
    <name evidence="10" type="ORF">DT351_10490</name>
</gene>
<proteinExistence type="inferred from homology"/>
<keyword evidence="3 8" id="KW-0732">Signal</keyword>
<evidence type="ECO:0000313" key="11">
    <source>
        <dbReference type="Proteomes" id="UP000257607"/>
    </source>
</evidence>
<dbReference type="GO" id="GO:0008234">
    <property type="term" value="F:cysteine-type peptidase activity"/>
    <property type="evidence" value="ECO:0007669"/>
    <property type="project" value="UniProtKB-KW"/>
</dbReference>